<dbReference type="SMART" id="SM00146">
    <property type="entry name" value="PI3Kc"/>
    <property type="match status" value="1"/>
</dbReference>
<dbReference type="STRING" id="8167.A0A484C340"/>
<dbReference type="Pfam" id="PF20175">
    <property type="entry name" value="Tra1_central"/>
    <property type="match status" value="1"/>
</dbReference>
<feature type="compositionally biased region" description="Polar residues" evidence="2">
    <location>
        <begin position="3254"/>
        <end position="3264"/>
    </location>
</feature>
<dbReference type="PANTHER" id="PTHR11139:SF1">
    <property type="entry name" value="TRANSFORMATION_TRANSCRIPTION DOMAIN-ASSOCIATED PROTEIN"/>
    <property type="match status" value="1"/>
</dbReference>
<dbReference type="Pfam" id="PF00454">
    <property type="entry name" value="PI3_PI4_kinase"/>
    <property type="match status" value="1"/>
</dbReference>
<dbReference type="PROSITE" id="PS50290">
    <property type="entry name" value="PI3_4_KINASE_3"/>
    <property type="match status" value="1"/>
</dbReference>
<dbReference type="Pfam" id="PF02259">
    <property type="entry name" value="FAT"/>
    <property type="match status" value="1"/>
</dbReference>
<feature type="region of interest" description="Disordered" evidence="2">
    <location>
        <begin position="488"/>
        <end position="531"/>
    </location>
</feature>
<dbReference type="GO" id="GO:0005634">
    <property type="term" value="C:nucleus"/>
    <property type="evidence" value="ECO:0007669"/>
    <property type="project" value="TreeGrafter"/>
</dbReference>
<dbReference type="GO" id="GO:0000124">
    <property type="term" value="C:SAGA complex"/>
    <property type="evidence" value="ECO:0007669"/>
    <property type="project" value="TreeGrafter"/>
</dbReference>
<sequence length="3845" mass="436067">MAFVPAPSPTVVDQTTLMKKYLQFVAALTDANTPDETKLKMMQEVSENFENVTSSPQYSTFLEHIIPRFLTFLQDGEVQFLQEKPTQQLRKLVLEIIHRIPTNEHLRPHTKNILSVMFRFLEIESEENVLICLRIIIELHKQFRPPISQEIHHFLDFVKQIYKDLQKVVLRYFENPQVIAENTVPSPEMVGMITSVLVKTAPEREDSETRTHTIIPRGSLSLKVLAELPIIVVLMYQLYKLNIHNVVSEFVPLIMNTIVLQVSPQARQHKLYNKELYADFIAAQIKTLSFLAYIIRIYQDLVGKYSQQMVKGMLQLLTNCPSETAHLRKELLIAAKHILTTDLRSQFIPCMDKLFDESILIGSGYTARETLRPLAYSTLADLVHHVRQNLPLTDLSLAVQLFAKNIDDESLPSNIQTMSCKLLLNLVDCIRSKSEQENGNGRDILMRMLEVFVLKFHTIARYQLVSIFKKCKPQSEMGVVDPGVLPGVPATPTPSTTPALPPPAPPTPVAAPPPPPTTSFDRTGEKEEKQTFQVSDCRSLVKTLVCGVKTITWGITSCKAPGEAQFIPNKQLQPKETQIYIKLVKYAMQALDIYQVQVANNQQTYIRVANCQTVRMKEEKEVLEHFAGVFTMMNPLTFKEIFQTTVPYMVERISKNYALQIVANSFLANLSTSALFATILVEYLLERLPEMGSNVELSNLYLKLFKLVFGSVSLFAAENEQMLKPHLHKIVNSSMELAQSAKEPYNYFLLLRALFRSIGGGSHDLLYQEFLPLLPNLLQGLNMLQSGLHKQHMKDLFVELCLTVPVRLSSLLPYLPMLMDPLVSALNGSQTLVSQGLRTLELCVDNLQPDFLYDHIQPVRAELMQALWRTLRNPAESISHVAYRVLGKFGGSNRKMLKESQRLHYVVTEVQGPSIKAEFTDCKASIQLPMEKAIETALDCLKSANTEPYYRRQAWEVIKCFLVAMTSLDDNKHALYQLLSHPNFAEKWIPNVIISHRYKAQDTPARRTFEQALTGAFMSAVIKDLRPSALPFVASLIRHYTMVAVAQQCGPFLLPSYQLGSQPSTAMFHSEENGSKGMDPLVLIDAIAICMAYEEKELCKIGEVALAVIFDVASIILGSKERACQLPLFSYIVERLCACCYEQAWYAKLGGVVSIKFLMERLPLIWVLQNQLTFLKALLFVMMDLTGEVSNGAVAMAKTTLEQLLVRCATPLKDEEKTEELLAAQDKSFHMVTHDLVREVTSPNSTVRKQAMHSLQVLAQVTGKSVTVIMEPHKEVLQDMVPPKKHLLRHQPANAQIGLMEGNTFCTTLQPRLFTMDLNVMEHKVFYTELLNLCEAEDAALMKLPCYKSLPSLVPLRIAALNALAACNYLPQSREKIIAALFKALNSTNNELQEAGEACMRKFLEGATIEVDQIHTHMRPLLMMLGDYRSLTLNVVNRLTSVTRLFPNSFNDKFCDQMMQHLRKWMEVVVITHKGGQRSDGSEMKICSAIINLFHLIPAAPQTLVKPLLEVVMKTERAMLIEAGSPFREPLIKFLTRHPSQTVELFMMEATLNDPQWSRMFMSFLKHKDAKPLRDVLASNPNRFVPLLVPAGTAATVRPGSPSTTTARLDLQFQAIKIISIIVKNDEGWLAGQHSLVSQLRRVWVSEAFQERHRKDNMAATNWKEPKLLAYCLLSYCKRNYSEIELLFQLLRAFTGRFLCNMTFLKEYMEEEIPKNYSIAQKRALFFRFVEFNDPHFNDELKAKVLQHILNLAFLHSFEKGEGEQLLGPPNPEGDNPESITSVFITKVLDPEKQADLLDSLRICLLQFSTLLVEHAPHHIHDNNKSRNSKLRRLMTFAWPCLLPKACVDPACKYSGHLLLAHIIAKFAIHKKIVLQVFHSLLKAHTMEARAIVRQAMAILTPAVPARMEDGHQMLTHWTRKIIVEEGHTVPQLVHILHLIVQHFRVYYPVRHHLVQHMISAMQRLGFTPSVTIEQRKLAVDLAEVVIKWELQRIKDQQPESEAEVGAGGEGTSAAAVKRGLSLEAAAAAAGQDAKRFRTASGAASAVFGRSQSMPGTETMLTKPVEKQHTDTVVNFLIRIACQVNDSTNVAGSPGELLSRRCVSLMKSALRPDMWPRAELKLQWFDKLLMTVEQTAQANISNICTGLEILCFLLTVLQSPAILAHFKPLQRGIAACMTCGNTKVLRAVHSLLSRLMSIFPTEPSTSTVASKYEELECLYAAVSKVIYEGLTNYEKATSNTNPTQLFGTLMILKSACSYNASYIDRLISVFMRSLQKMVREHLSPQQANPGVTETSTVTSELVMLSLDLVKTRLSVMSIEMRKNFIQVILTSLIEKSPDPKILRAVVKIVEEWVKNNSPMAANQMPNIREKSVLLVKMMTYIEKRFPDELELNAQFLDLVNYVYRDESLSGSDITSKLEPAFLSGLRCTQPLIRAKFFEVFDASMKRRVYERLLYICCSQNWEAMGSHFWIKQCIELLLAVCERNTIIGTSCQGSMLPSITNVINLADSHDRAAFAMATHVKQEPRERENSETKEEDVEIDIELAPGDQTAIPKTKEQAERDAGNQLHMLTNRHDKFLDSLREVKTGALLNALVQLCHISTPLAEKTWVQLFPRLWKILSDRQQHALSGEMSPFLCSGSHQAQRDCQPSALNCFVEAMSQCVPPIPIRPCVLKYLGKTHNLWLRSTLMLEQQAFEKGLSLHSKPKQSTEFYEQESITPPQQEILDSLAELYSLLQEEDMWAGLWQKRCKFPETATAIAYEQHGFFEQAQESYEKAMEKARKEHERSNVSPAIFPEYQLWEDHWIRCSKELNQWEPLTEYGQSKGHSNPYLMLECAWRVSNWAAMKEALVQVELSCPKEMAWKVNMHRGYLAICHPEEQQLNFIERLVEMASSLAIREWRRLPHIVSHVHTPLLQAAQQIIELQEAAQINAGLQPANLGRNTSLHDMKTVVKTWRNRLPIVSDDLSHWSSIFMWRQHHYQAIVTAYETNTQHDPNNNNAMLGVHASASAIIQYGKIGRKQGLVNVALDILSRIHTIPTVPIVDCFQKIRQQVKCYLQLAGVMGKNECMQGLEVIESTNLKYFTKEMTAEFYALKGMFLAQINKSEEANKAFSAAVQMHDVLVKAWAMWGDYLENIFVKDRQLHLGVSAITCYLHACRHQNESKSRKYLAKVLWLLSFDDKNTLADAVDKYCIGVPPIQWLAWIPQLLTCLVGSEGKPLLNLISQVGRVYPQAVYFPIRTLYLTLKIEQRERYKSDASGQQQPSSVGAQPHSAASDPGPIRATAPMWRCSRIMHMQRELHPTLLSSLEGIVDQMVWFRENWHEEVLRQLQQGLAKCYSVAFEKSGAVSDAKITPHTLNFVKKLVSTFGVGLENVSNVSNLFSSAASESLARRAQATAQDPVFQKMKGQFTTDFDFSVPGSMKLHNLISKLKKWIKILEAKTKQLPKFFLIEEKCRFLSNFSAQTAEVEIPGEFLMPKPTHYYIKIARFMPRVEIVQKHNTAARRLYIRGHNGKIYPYLVMNDACLTESRREERVLQLLRLLNPCLEKRKETTKRHLFFTVPRVVAVSPQMRLVEDNPSSLSLVEIYKQRCAKKGIEHDNPISRYYDRLATVQARGTQASHQVLRDILKEVQGNMVPRSMLKEWALHTFPNATDYWTFRKMFTIQLALIGLAEFMLHLNRLNPEMLQIAQDTGKLNVSYFRFDINDATGDLDANRPVPFRLTPNISEFLTTIGVSGPLTASMIAVARCFAQPNFKVDGILKAVLRDEIIAWHKKTQEDTSMPLSPAGQPENMDSQQLVSLVQKAVTAIMTRLHNLAQFEGGESKVNTLVAAANSLDNLCRMDPAWHPWL</sequence>
<dbReference type="EMBL" id="SCKG01000021">
    <property type="protein sequence ID" value="TDG98161.1"/>
    <property type="molecule type" value="Genomic_DNA"/>
</dbReference>
<dbReference type="InterPro" id="IPR050517">
    <property type="entry name" value="DDR_Repair_Kinase"/>
</dbReference>
<dbReference type="PANTHER" id="PTHR11139">
    <property type="entry name" value="ATAXIA TELANGIECTASIA MUTATED ATM -RELATED"/>
    <property type="match status" value="1"/>
</dbReference>
<reference evidence="6 7" key="1">
    <citation type="submission" date="2019-01" db="EMBL/GenBank/DDBJ databases">
        <title>A chromosome-scale genome assembly of the yellow perch, Perca flavescens.</title>
        <authorList>
            <person name="Feron R."/>
            <person name="Morvezen R."/>
            <person name="Bestin A."/>
            <person name="Haffray P."/>
            <person name="Klopp C."/>
            <person name="Zahm M."/>
            <person name="Cabau C."/>
            <person name="Roques C."/>
            <person name="Donnadieu C."/>
            <person name="Bouchez O."/>
            <person name="Christie M."/>
            <person name="Larson W."/>
            <person name="Guiguen Y."/>
        </authorList>
    </citation>
    <scope>NUCLEOTIDE SEQUENCE [LARGE SCALE GENOMIC DNA]</scope>
    <source>
        <strain evidence="6">YP-PL-M2</strain>
        <tissue evidence="6">Blood</tissue>
    </source>
</reference>
<evidence type="ECO:0000259" key="4">
    <source>
        <dbReference type="PROSITE" id="PS51189"/>
    </source>
</evidence>
<evidence type="ECO:0000313" key="6">
    <source>
        <dbReference type="EMBL" id="TDG98161.1"/>
    </source>
</evidence>
<dbReference type="InterPro" id="IPR046805">
    <property type="entry name" value="Tra1_ring"/>
</dbReference>
<dbReference type="InterPro" id="IPR014009">
    <property type="entry name" value="PIK_FAT"/>
</dbReference>
<evidence type="ECO:0000259" key="3">
    <source>
        <dbReference type="PROSITE" id="PS50290"/>
    </source>
</evidence>
<dbReference type="PROSITE" id="PS51190">
    <property type="entry name" value="FATC"/>
    <property type="match status" value="1"/>
</dbReference>
<dbReference type="GO" id="GO:0006355">
    <property type="term" value="P:regulation of DNA-templated transcription"/>
    <property type="evidence" value="ECO:0007669"/>
    <property type="project" value="TreeGrafter"/>
</dbReference>
<evidence type="ECO:0000256" key="2">
    <source>
        <dbReference type="SAM" id="MobiDB-lite"/>
    </source>
</evidence>
<organism evidence="6 7">
    <name type="scientific">Perca flavescens</name>
    <name type="common">American yellow perch</name>
    <name type="synonym">Morone flavescens</name>
    <dbReference type="NCBI Taxonomy" id="8167"/>
    <lineage>
        <taxon>Eukaryota</taxon>
        <taxon>Metazoa</taxon>
        <taxon>Chordata</taxon>
        <taxon>Craniata</taxon>
        <taxon>Vertebrata</taxon>
        <taxon>Euteleostomi</taxon>
        <taxon>Actinopterygii</taxon>
        <taxon>Neopterygii</taxon>
        <taxon>Teleostei</taxon>
        <taxon>Neoteleostei</taxon>
        <taxon>Acanthomorphata</taxon>
        <taxon>Eupercaria</taxon>
        <taxon>Perciformes</taxon>
        <taxon>Percoidei</taxon>
        <taxon>Percidae</taxon>
        <taxon>Percinae</taxon>
        <taxon>Perca</taxon>
    </lineage>
</organism>
<evidence type="ECO:0000259" key="5">
    <source>
        <dbReference type="PROSITE" id="PS51190"/>
    </source>
</evidence>
<feature type="region of interest" description="Disordered" evidence="2">
    <location>
        <begin position="3251"/>
        <end position="3276"/>
    </location>
</feature>
<dbReference type="InterPro" id="IPR046807">
    <property type="entry name" value="Tra1_central"/>
</dbReference>
<feature type="compositionally biased region" description="Low complexity" evidence="2">
    <location>
        <begin position="488"/>
        <end position="498"/>
    </location>
</feature>
<keyword evidence="7" id="KW-1185">Reference proteome</keyword>
<dbReference type="GO" id="GO:0035267">
    <property type="term" value="C:NuA4 histone acetyltransferase complex"/>
    <property type="evidence" value="ECO:0007669"/>
    <property type="project" value="TreeGrafter"/>
</dbReference>
<comment type="caution">
    <text evidence="6">The sequence shown here is derived from an EMBL/GenBank/DDBJ whole genome shotgun (WGS) entry which is preliminary data.</text>
</comment>
<dbReference type="SMART" id="SM01343">
    <property type="entry name" value="FATC"/>
    <property type="match status" value="1"/>
</dbReference>
<evidence type="ECO:0008006" key="8">
    <source>
        <dbReference type="Google" id="ProtNLM"/>
    </source>
</evidence>
<gene>
    <name evidence="6" type="ORF">EPR50_G00216080</name>
</gene>
<dbReference type="Gene3D" id="1.25.10.10">
    <property type="entry name" value="Leucine-rich Repeat Variant"/>
    <property type="match status" value="1"/>
</dbReference>
<feature type="domain" description="PI3K/PI4K catalytic" evidence="3">
    <location>
        <begin position="3486"/>
        <end position="3809"/>
    </location>
</feature>
<feature type="domain" description="FAT" evidence="4">
    <location>
        <begin position="2670"/>
        <end position="3241"/>
    </location>
</feature>
<dbReference type="InterPro" id="IPR011009">
    <property type="entry name" value="Kinase-like_dom_sf"/>
</dbReference>
<dbReference type="InterPro" id="IPR000403">
    <property type="entry name" value="PI3/4_kinase_cat_dom"/>
</dbReference>
<proteinExistence type="inferred from homology"/>
<dbReference type="PROSITE" id="PS51189">
    <property type="entry name" value="FAT"/>
    <property type="match status" value="1"/>
</dbReference>
<dbReference type="InterPro" id="IPR003151">
    <property type="entry name" value="PIK-rel_kinase_FAT"/>
</dbReference>
<feature type="compositionally biased region" description="Pro residues" evidence="2">
    <location>
        <begin position="499"/>
        <end position="517"/>
    </location>
</feature>
<evidence type="ECO:0000256" key="1">
    <source>
        <dbReference type="ARBA" id="ARBA00007234"/>
    </source>
</evidence>
<dbReference type="SUPFAM" id="SSF48371">
    <property type="entry name" value="ARM repeat"/>
    <property type="match status" value="3"/>
</dbReference>
<dbReference type="InterPro" id="IPR011989">
    <property type="entry name" value="ARM-like"/>
</dbReference>
<dbReference type="CDD" id="cd05163">
    <property type="entry name" value="PIKK_TRRAP"/>
    <property type="match status" value="1"/>
</dbReference>
<dbReference type="Pfam" id="PF20206">
    <property type="entry name" value="Tra1_ring"/>
    <property type="match status" value="1"/>
</dbReference>
<dbReference type="SUPFAM" id="SSF56112">
    <property type="entry name" value="Protein kinase-like (PK-like)"/>
    <property type="match status" value="1"/>
</dbReference>
<dbReference type="InterPro" id="IPR003152">
    <property type="entry name" value="FATC_dom"/>
</dbReference>
<feature type="domain" description="FATC" evidence="5">
    <location>
        <begin position="3813"/>
        <end position="3845"/>
    </location>
</feature>
<dbReference type="GO" id="GO:0006281">
    <property type="term" value="P:DNA repair"/>
    <property type="evidence" value="ECO:0007669"/>
    <property type="project" value="TreeGrafter"/>
</dbReference>
<accession>A0A484C340</accession>
<comment type="similarity">
    <text evidence="1">Belongs to the PI3/PI4-kinase family. TRA1 subfamily.</text>
</comment>
<dbReference type="InterPro" id="IPR016024">
    <property type="entry name" value="ARM-type_fold"/>
</dbReference>
<dbReference type="Proteomes" id="UP000295070">
    <property type="component" value="Chromosome 21"/>
</dbReference>
<evidence type="ECO:0000313" key="7">
    <source>
        <dbReference type="Proteomes" id="UP000295070"/>
    </source>
</evidence>
<name>A0A484C340_PERFV</name>
<protein>
    <recommendedName>
        <fullName evidence="8">Transformation/transcription domain-associated protein</fullName>
    </recommendedName>
</protein>